<evidence type="ECO:0000256" key="6">
    <source>
        <dbReference type="SAM" id="MobiDB-lite"/>
    </source>
</evidence>
<proteinExistence type="predicted"/>
<keyword evidence="5" id="KW-0131">Cell cycle</keyword>
<evidence type="ECO:0000313" key="10">
    <source>
        <dbReference type="WBParaSite" id="ACRNAN_Path_1560.g6071.t1"/>
    </source>
</evidence>
<evidence type="ECO:0000259" key="8">
    <source>
        <dbReference type="Pfam" id="PF12896"/>
    </source>
</evidence>
<dbReference type="Gene3D" id="2.130.10.10">
    <property type="entry name" value="YVTN repeat-like/Quinoprotein amine dehydrogenase"/>
    <property type="match status" value="1"/>
</dbReference>
<reference evidence="10" key="1">
    <citation type="submission" date="2022-11" db="UniProtKB">
        <authorList>
            <consortium name="WormBaseParasite"/>
        </authorList>
    </citation>
    <scope>IDENTIFICATION</scope>
</reference>
<dbReference type="InterPro" id="IPR024789">
    <property type="entry name" value="APC4"/>
</dbReference>
<keyword evidence="2" id="KW-0132">Cell division</keyword>
<keyword evidence="3" id="KW-0498">Mitosis</keyword>
<dbReference type="GO" id="GO:0005680">
    <property type="term" value="C:anaphase-promoting complex"/>
    <property type="evidence" value="ECO:0007669"/>
    <property type="project" value="InterPro"/>
</dbReference>
<dbReference type="PANTHER" id="PTHR13260">
    <property type="entry name" value="ANAPHASE PROMOTING COMPLEX SUBUNIT 4 APC4"/>
    <property type="match status" value="1"/>
</dbReference>
<dbReference type="GO" id="GO:0051301">
    <property type="term" value="P:cell division"/>
    <property type="evidence" value="ECO:0007669"/>
    <property type="project" value="UniProtKB-KW"/>
</dbReference>
<evidence type="ECO:0000256" key="4">
    <source>
        <dbReference type="ARBA" id="ARBA00022786"/>
    </source>
</evidence>
<keyword evidence="4" id="KW-0833">Ubl conjugation pathway</keyword>
<dbReference type="SUPFAM" id="SSF117289">
    <property type="entry name" value="Nucleoporin domain"/>
    <property type="match status" value="1"/>
</dbReference>
<dbReference type="Pfam" id="PF12894">
    <property type="entry name" value="ANAPC4_WD40"/>
    <property type="match status" value="1"/>
</dbReference>
<dbReference type="GO" id="GO:0070979">
    <property type="term" value="P:protein K11-linked ubiquitination"/>
    <property type="evidence" value="ECO:0007669"/>
    <property type="project" value="TreeGrafter"/>
</dbReference>
<dbReference type="AlphaFoldDB" id="A0A914C250"/>
<accession>A0A914C250</accession>
<dbReference type="InterPro" id="IPR024790">
    <property type="entry name" value="APC4_long_dom"/>
</dbReference>
<feature type="domain" description="Anaphase-promoting complex subunit 4-like WD40" evidence="7">
    <location>
        <begin position="37"/>
        <end position="137"/>
    </location>
</feature>
<dbReference type="InterPro" id="IPR015943">
    <property type="entry name" value="WD40/YVTN_repeat-like_dom_sf"/>
</dbReference>
<dbReference type="PANTHER" id="PTHR13260:SF0">
    <property type="entry name" value="ANAPHASE-PROMOTING COMPLEX SUBUNIT 4"/>
    <property type="match status" value="1"/>
</dbReference>
<evidence type="ECO:0000256" key="2">
    <source>
        <dbReference type="ARBA" id="ARBA00022618"/>
    </source>
</evidence>
<evidence type="ECO:0000313" key="9">
    <source>
        <dbReference type="Proteomes" id="UP000887540"/>
    </source>
</evidence>
<feature type="region of interest" description="Disordered" evidence="6">
    <location>
        <begin position="898"/>
        <end position="925"/>
    </location>
</feature>
<organism evidence="9 10">
    <name type="scientific">Acrobeloides nanus</name>
    <dbReference type="NCBI Taxonomy" id="290746"/>
    <lineage>
        <taxon>Eukaryota</taxon>
        <taxon>Metazoa</taxon>
        <taxon>Ecdysozoa</taxon>
        <taxon>Nematoda</taxon>
        <taxon>Chromadorea</taxon>
        <taxon>Rhabditida</taxon>
        <taxon>Tylenchina</taxon>
        <taxon>Cephalobomorpha</taxon>
        <taxon>Cephaloboidea</taxon>
        <taxon>Cephalobidae</taxon>
        <taxon>Acrobeloides</taxon>
    </lineage>
</organism>
<sequence length="925" mass="104901">MSSEFNSSLSNNETWSSENFIYDLRQYRAPFEVYAAEWNNRFDLLALASRNGEVIVKRFFWKVGWKKELSTETGALPKNEPSSISFPTKLETICWSPNGDVLAVSMSNGLLHLLDAQFGKVRYTRHFDDPIRAFRWYSVLPEDESNFLADPLLSAISTNDFRMNEETNPECLQKVAALEEFYNSTLTKSLFGTMLFGIATNDPIIYAIAAGILPIFSLRPDVDQFKGIDPMSAEILDVLCLSSRKIQIVCSFTGFGKPVFSNEVGISNENNVGTNTYVIEYDVGWTEIKNLKIIGRLAISWYKLWYLRVYMSEMYKHAISPWESQSHFFHNRLLGKGQSALDEYSRMKGEEHKDFLQELLLVILTGSISPPLSEFFQKDLNSQGLKSLTEFVDEQFPILIRGLSCLLSVSRLLQIYSSQFYDELTEFNNITKVYSNACFDEFNDLTDMDNVLTLLNGSLNQKLQDALQLSIEFSLVIQQRVSEMNSVIEENRRELKYLIRWLTKLTTDKKSSEPKADIPFSNTRITLKAVSDFLSQTLARCQRDEINHIDYEVQLFESLLPPTDYNSDSSSNVTEKAISICAMDKILPYLKGGKSQFDECTATVMFDSKINAERFLATCKQKRTLQMFVNSYISSMESFGKCLKTNYAAAIKPEHVYKVDIVHPNAITKAFLIDWQTLKLQIDSFSERQNGVSIETNVNELLKSMCELRSCECQSLLLGYRSDLKVVSCFALVHEAPSETSEVVPNPADPRKVLVLSSLGNAGRAQNLTEKTPKEPLTVFIHGLEKGAPYHVLDIHPYALGKYFGLIRLLEGEHAGQTFIFRANIFDRKVAIDLNASLFTNIATMRLSEKRALGIVIAACKTRLIWFDLEGDFEETQADEAEGDVEDEECFTDAVEHIDTDSTGSVYEERPSPLRFDSPALENGS</sequence>
<evidence type="ECO:0000256" key="5">
    <source>
        <dbReference type="ARBA" id="ARBA00023306"/>
    </source>
</evidence>
<keyword evidence="9" id="KW-1185">Reference proteome</keyword>
<dbReference type="GO" id="GO:0031145">
    <property type="term" value="P:anaphase-promoting complex-dependent catabolic process"/>
    <property type="evidence" value="ECO:0007669"/>
    <property type="project" value="InterPro"/>
</dbReference>
<protein>
    <recommendedName>
        <fullName evidence="1">Anaphase-promoting complex subunit 4</fullName>
    </recommendedName>
</protein>
<dbReference type="InterPro" id="IPR024977">
    <property type="entry name" value="Apc4-like_WD40_dom"/>
</dbReference>
<dbReference type="Proteomes" id="UP000887540">
    <property type="component" value="Unplaced"/>
</dbReference>
<evidence type="ECO:0000256" key="3">
    <source>
        <dbReference type="ARBA" id="ARBA00022776"/>
    </source>
</evidence>
<evidence type="ECO:0000259" key="7">
    <source>
        <dbReference type="Pfam" id="PF12894"/>
    </source>
</evidence>
<dbReference type="GO" id="GO:0034399">
    <property type="term" value="C:nuclear periphery"/>
    <property type="evidence" value="ECO:0007669"/>
    <property type="project" value="TreeGrafter"/>
</dbReference>
<evidence type="ECO:0000256" key="1">
    <source>
        <dbReference type="ARBA" id="ARBA00016067"/>
    </source>
</evidence>
<dbReference type="WBParaSite" id="ACRNAN_Path_1560.g6071.t1">
    <property type="protein sequence ID" value="ACRNAN_Path_1560.g6071.t1"/>
    <property type="gene ID" value="ACRNAN_Path_1560.g6071"/>
</dbReference>
<dbReference type="Pfam" id="PF12896">
    <property type="entry name" value="ANAPC4"/>
    <property type="match status" value="1"/>
</dbReference>
<name>A0A914C250_9BILA</name>
<feature type="domain" description="Anaphase-promoting complex subunit 4 long" evidence="8">
    <location>
        <begin position="303"/>
        <end position="392"/>
    </location>
</feature>